<dbReference type="GO" id="GO:0003700">
    <property type="term" value="F:DNA-binding transcription factor activity"/>
    <property type="evidence" value="ECO:0007669"/>
    <property type="project" value="TreeGrafter"/>
</dbReference>
<dbReference type="Pfam" id="PF00440">
    <property type="entry name" value="TetR_N"/>
    <property type="match status" value="1"/>
</dbReference>
<proteinExistence type="predicted"/>
<gene>
    <name evidence="5" type="ORF">G6034_12995</name>
</gene>
<dbReference type="InterPro" id="IPR050109">
    <property type="entry name" value="HTH-type_TetR-like_transc_reg"/>
</dbReference>
<dbReference type="InterPro" id="IPR009057">
    <property type="entry name" value="Homeodomain-like_sf"/>
</dbReference>
<dbReference type="Gene3D" id="1.10.357.10">
    <property type="entry name" value="Tetracycline Repressor, domain 2"/>
    <property type="match status" value="1"/>
</dbReference>
<dbReference type="PANTHER" id="PTHR30055:SF226">
    <property type="entry name" value="HTH-TYPE TRANSCRIPTIONAL REGULATOR PKSA"/>
    <property type="match status" value="1"/>
</dbReference>
<feature type="compositionally biased region" description="Low complexity" evidence="3">
    <location>
        <begin position="196"/>
        <end position="208"/>
    </location>
</feature>
<evidence type="ECO:0000259" key="4">
    <source>
        <dbReference type="PROSITE" id="PS50977"/>
    </source>
</evidence>
<feature type="region of interest" description="Disordered" evidence="3">
    <location>
        <begin position="191"/>
        <end position="293"/>
    </location>
</feature>
<feature type="DNA-binding region" description="H-T-H motif" evidence="2">
    <location>
        <begin position="29"/>
        <end position="48"/>
    </location>
</feature>
<dbReference type="EMBL" id="JAAMFM010000020">
    <property type="protein sequence ID" value="NVM95813.1"/>
    <property type="molecule type" value="Genomic_DNA"/>
</dbReference>
<keyword evidence="1 2" id="KW-0238">DNA-binding</keyword>
<comment type="caution">
    <text evidence="5">The sequence shown here is derived from an EMBL/GenBank/DDBJ whole genome shotgun (WGS) entry which is preliminary data.</text>
</comment>
<sequence>MSEHQATFQLAVARTALELFAVHGFDATSVDQIAAAAGISRSTFFRQFGSKEDVVFADHAVLLAEARELLARPHRDPWLAVCQAAELVFSHFAAEGELAGRRYAVVNAHPALRDKELVTVFRYEKLFDAHLRAALPELDPLDSVRFAATVIATHNYLLREFMRGARPVSRAQMRDALDAVRRLFGVLDGPAGPRSGVAAARGRDATGASGTGTGSTGAGWPGADSTGADGPDADKLDANGTGADGPDADKLDANGTGADGPDADSTGADGTGAGQTDAGTRGPGHAPGGTGAPRAADDVVVAVFPRATPAAEILAAVQRALKDTI</sequence>
<keyword evidence="6" id="KW-1185">Reference proteome</keyword>
<feature type="compositionally biased region" description="Gly residues" evidence="3">
    <location>
        <begin position="209"/>
        <end position="220"/>
    </location>
</feature>
<dbReference type="AlphaFoldDB" id="A0A7Y7M0K5"/>
<protein>
    <submittedName>
        <fullName evidence="5">TetR family transcriptional regulator</fullName>
    </submittedName>
</protein>
<evidence type="ECO:0000256" key="2">
    <source>
        <dbReference type="PROSITE-ProRule" id="PRU00335"/>
    </source>
</evidence>
<feature type="compositionally biased region" description="Gly residues" evidence="3">
    <location>
        <begin position="281"/>
        <end position="291"/>
    </location>
</feature>
<dbReference type="RefSeq" id="WP_176635532.1">
    <property type="nucleotide sequence ID" value="NZ_JAAMFM010000020.1"/>
</dbReference>
<dbReference type="InterPro" id="IPR001647">
    <property type="entry name" value="HTH_TetR"/>
</dbReference>
<organism evidence="5 6">
    <name type="scientific">Arthrobacter wenxiniae</name>
    <dbReference type="NCBI Taxonomy" id="2713570"/>
    <lineage>
        <taxon>Bacteria</taxon>
        <taxon>Bacillati</taxon>
        <taxon>Actinomycetota</taxon>
        <taxon>Actinomycetes</taxon>
        <taxon>Micrococcales</taxon>
        <taxon>Micrococcaceae</taxon>
        <taxon>Arthrobacter</taxon>
    </lineage>
</organism>
<dbReference type="GO" id="GO:0000976">
    <property type="term" value="F:transcription cis-regulatory region binding"/>
    <property type="evidence" value="ECO:0007669"/>
    <property type="project" value="TreeGrafter"/>
</dbReference>
<feature type="domain" description="HTH tetR-type" evidence="4">
    <location>
        <begin position="6"/>
        <end position="66"/>
    </location>
</feature>
<feature type="compositionally biased region" description="Low complexity" evidence="3">
    <location>
        <begin position="255"/>
        <end position="280"/>
    </location>
</feature>
<evidence type="ECO:0000256" key="3">
    <source>
        <dbReference type="SAM" id="MobiDB-lite"/>
    </source>
</evidence>
<accession>A0A7Y7M0K5</accession>
<evidence type="ECO:0000256" key="1">
    <source>
        <dbReference type="ARBA" id="ARBA00023125"/>
    </source>
</evidence>
<dbReference type="PRINTS" id="PR00455">
    <property type="entry name" value="HTHTETR"/>
</dbReference>
<dbReference type="SUPFAM" id="SSF46689">
    <property type="entry name" value="Homeodomain-like"/>
    <property type="match status" value="1"/>
</dbReference>
<reference evidence="5 6" key="1">
    <citation type="submission" date="2020-02" db="EMBL/GenBank/DDBJ databases">
        <title>Genome sequence of strain AETb3-4.</title>
        <authorList>
            <person name="Gao J."/>
            <person name="Zhang X."/>
        </authorList>
    </citation>
    <scope>NUCLEOTIDE SEQUENCE [LARGE SCALE GENOMIC DNA]</scope>
    <source>
        <strain evidence="5 6">AETb3-4</strain>
    </source>
</reference>
<evidence type="ECO:0000313" key="6">
    <source>
        <dbReference type="Proteomes" id="UP000543556"/>
    </source>
</evidence>
<dbReference type="Proteomes" id="UP000543556">
    <property type="component" value="Unassembled WGS sequence"/>
</dbReference>
<dbReference type="PANTHER" id="PTHR30055">
    <property type="entry name" value="HTH-TYPE TRANSCRIPTIONAL REGULATOR RUTR"/>
    <property type="match status" value="1"/>
</dbReference>
<name>A0A7Y7M0K5_9MICC</name>
<evidence type="ECO:0000313" key="5">
    <source>
        <dbReference type="EMBL" id="NVM95813.1"/>
    </source>
</evidence>
<dbReference type="PROSITE" id="PS50977">
    <property type="entry name" value="HTH_TETR_2"/>
    <property type="match status" value="1"/>
</dbReference>